<evidence type="ECO:0000313" key="1">
    <source>
        <dbReference type="EMBL" id="PXA64086.1"/>
    </source>
</evidence>
<dbReference type="OrthoDB" id="8912228at2"/>
<dbReference type="GO" id="GO:0008483">
    <property type="term" value="F:transaminase activity"/>
    <property type="evidence" value="ECO:0007669"/>
    <property type="project" value="UniProtKB-KW"/>
</dbReference>
<dbReference type="InterPro" id="IPR043131">
    <property type="entry name" value="BCAT-like_N"/>
</dbReference>
<keyword evidence="2" id="KW-1185">Reference proteome</keyword>
<reference evidence="1 2" key="1">
    <citation type="submission" date="2018-05" db="EMBL/GenBank/DDBJ databases">
        <title>Genetic diversity of glacier-inhabiting Cryobacterium bacteria in China and description of Cryobacterium mengkeensis sp. nov. and Arthrobacter glacialis sp. nov.</title>
        <authorList>
            <person name="Liu Q."/>
            <person name="Xin Y.-H."/>
        </authorList>
    </citation>
    <scope>NUCLEOTIDE SEQUENCE [LARGE SCALE GENOMIC DNA]</scope>
    <source>
        <strain evidence="1 2">GP3</strain>
    </source>
</reference>
<dbReference type="Proteomes" id="UP000246303">
    <property type="component" value="Unassembled WGS sequence"/>
</dbReference>
<dbReference type="NCBIfam" id="NF006734">
    <property type="entry name" value="PRK09266.1"/>
    <property type="match status" value="1"/>
</dbReference>
<protein>
    <submittedName>
        <fullName evidence="1">Class IV aminotransferase</fullName>
    </submittedName>
</protein>
<dbReference type="InterPro" id="IPR001544">
    <property type="entry name" value="Aminotrans_IV"/>
</dbReference>
<dbReference type="InterPro" id="IPR043132">
    <property type="entry name" value="BCAT-like_C"/>
</dbReference>
<gene>
    <name evidence="1" type="ORF">CVS29_17100</name>
</gene>
<dbReference type="InterPro" id="IPR036038">
    <property type="entry name" value="Aminotransferase-like"/>
</dbReference>
<name>A0A2V3DNV2_9MICC</name>
<dbReference type="Gene3D" id="3.30.470.10">
    <property type="match status" value="1"/>
</dbReference>
<proteinExistence type="predicted"/>
<dbReference type="Pfam" id="PF01063">
    <property type="entry name" value="Aminotran_4"/>
    <property type="match status" value="1"/>
</dbReference>
<organism evidence="1 2">
    <name type="scientific">Arthrobacter psychrochitiniphilus</name>
    <dbReference type="NCBI Taxonomy" id="291045"/>
    <lineage>
        <taxon>Bacteria</taxon>
        <taxon>Bacillati</taxon>
        <taxon>Actinomycetota</taxon>
        <taxon>Actinomycetes</taxon>
        <taxon>Micrococcales</taxon>
        <taxon>Micrococcaceae</taxon>
        <taxon>Arthrobacter</taxon>
    </lineage>
</organism>
<accession>A0A2V3DNV2</accession>
<dbReference type="SUPFAM" id="SSF56752">
    <property type="entry name" value="D-aminoacid aminotransferase-like PLP-dependent enzymes"/>
    <property type="match status" value="1"/>
</dbReference>
<comment type="caution">
    <text evidence="1">The sequence shown here is derived from an EMBL/GenBank/DDBJ whole genome shotgun (WGS) entry which is preliminary data.</text>
</comment>
<dbReference type="Gene3D" id="3.20.10.10">
    <property type="entry name" value="D-amino Acid Aminotransferase, subunit A, domain 2"/>
    <property type="match status" value="1"/>
</dbReference>
<keyword evidence="1" id="KW-0032">Aminotransferase</keyword>
<dbReference type="EMBL" id="QHLZ01000016">
    <property type="protein sequence ID" value="PXA64086.1"/>
    <property type="molecule type" value="Genomic_DNA"/>
</dbReference>
<keyword evidence="1" id="KW-0808">Transferase</keyword>
<evidence type="ECO:0000313" key="2">
    <source>
        <dbReference type="Proteomes" id="UP000246303"/>
    </source>
</evidence>
<sequence length="259" mass="27692">MMTDSVSIRVDGLEILDNAIAQLALVNYGHFTAMQIRDGRVRGLSLHLDRLQSAHAELYGTIADPALILDRVREAASDAPNSYLRVTLFESDPGNVQVMTALRPPVAPAGAPTGLLPIVYQRPAAHIKHVGGFGQLYFGRMATRQGFDDALLTTADGEISETATANIAFIEADGTLVWPSAPSLYGITWQMLDTALAEAGIRTRRQSVTLNDISGFSGALLTNSVGVVGVSRIGSVVFNDEAPVQAIADVYESSPWDII</sequence>
<dbReference type="AlphaFoldDB" id="A0A2V3DNV2"/>